<protein>
    <submittedName>
        <fullName evidence="2">Sugar phosphate isomerase/epimerase</fullName>
    </submittedName>
</protein>
<organism evidence="2 3">
    <name type="scientific">Sphingomonas trueperi</name>
    <dbReference type="NCBI Taxonomy" id="53317"/>
    <lineage>
        <taxon>Bacteria</taxon>
        <taxon>Pseudomonadati</taxon>
        <taxon>Pseudomonadota</taxon>
        <taxon>Alphaproteobacteria</taxon>
        <taxon>Sphingomonadales</taxon>
        <taxon>Sphingomonadaceae</taxon>
        <taxon>Sphingomonas</taxon>
    </lineage>
</organism>
<proteinExistence type="predicted"/>
<dbReference type="RefSeq" id="WP_125972642.1">
    <property type="nucleotide sequence ID" value="NZ_BAAADY010000005.1"/>
</dbReference>
<dbReference type="InterPro" id="IPR050312">
    <property type="entry name" value="IolE/XylAMocC-like"/>
</dbReference>
<dbReference type="PROSITE" id="PS51318">
    <property type="entry name" value="TAT"/>
    <property type="match status" value="1"/>
</dbReference>
<dbReference type="InterPro" id="IPR006311">
    <property type="entry name" value="TAT_signal"/>
</dbReference>
<dbReference type="InterPro" id="IPR013022">
    <property type="entry name" value="Xyl_isomerase-like_TIM-brl"/>
</dbReference>
<keyword evidence="2" id="KW-0413">Isomerase</keyword>
<dbReference type="Proteomes" id="UP000531251">
    <property type="component" value="Unassembled WGS sequence"/>
</dbReference>
<name>A0A7X5XWY5_9SPHN</name>
<comment type="caution">
    <text evidence="2">The sequence shown here is derived from an EMBL/GenBank/DDBJ whole genome shotgun (WGS) entry which is preliminary data.</text>
</comment>
<feature type="domain" description="Xylose isomerase-like TIM barrel" evidence="1">
    <location>
        <begin position="55"/>
        <end position="244"/>
    </location>
</feature>
<dbReference type="PANTHER" id="PTHR12110">
    <property type="entry name" value="HYDROXYPYRUVATE ISOMERASE"/>
    <property type="match status" value="1"/>
</dbReference>
<dbReference type="EMBL" id="JAATJB010000002">
    <property type="protein sequence ID" value="NJB96839.1"/>
    <property type="molecule type" value="Genomic_DNA"/>
</dbReference>
<dbReference type="InterPro" id="IPR036237">
    <property type="entry name" value="Xyl_isomerase-like_sf"/>
</dbReference>
<dbReference type="Gene3D" id="3.20.20.150">
    <property type="entry name" value="Divalent-metal-dependent TIM barrel enzymes"/>
    <property type="match status" value="1"/>
</dbReference>
<dbReference type="PANTHER" id="PTHR12110:SF41">
    <property type="entry name" value="INOSOSE DEHYDRATASE"/>
    <property type="match status" value="1"/>
</dbReference>
<evidence type="ECO:0000313" key="3">
    <source>
        <dbReference type="Proteomes" id="UP000531251"/>
    </source>
</evidence>
<sequence>MMITRRTLLAGAGGVTALALFDRLIPQAFAAQIPAVGIQLYTVRDIFQKDPVGTLQAIAKIGYREIEFGGGGYDSMDPAMLRATMDKAGLRCPSLHIGYDALLGQFDKSVAMARTLGAKTVVLPYMTDEHRTEAGWNAALPNFNKFARDLKKAGFDFAYHNHDFEFTNKPGGVSLYDRLLKATDPALVKVELDLYWAKRAGQDLGALIDRLNKRLYSYHVKDMRADGSMSAVGTGTIDFAALFKRPSSAHVRHFYVENDQAPAPYLPDITTSFKTLQALRF</sequence>
<dbReference type="AlphaFoldDB" id="A0A7X5XWY5"/>
<accession>A0A7X5XWY5</accession>
<evidence type="ECO:0000313" key="2">
    <source>
        <dbReference type="EMBL" id="NJB96839.1"/>
    </source>
</evidence>
<dbReference type="Pfam" id="PF01261">
    <property type="entry name" value="AP_endonuc_2"/>
    <property type="match status" value="1"/>
</dbReference>
<gene>
    <name evidence="2" type="ORF">GGR89_001139</name>
</gene>
<dbReference type="SUPFAM" id="SSF51658">
    <property type="entry name" value="Xylose isomerase-like"/>
    <property type="match status" value="1"/>
</dbReference>
<reference evidence="2 3" key="1">
    <citation type="submission" date="2020-03" db="EMBL/GenBank/DDBJ databases">
        <title>Genomic Encyclopedia of Type Strains, Phase IV (KMG-IV): sequencing the most valuable type-strain genomes for metagenomic binning, comparative biology and taxonomic classification.</title>
        <authorList>
            <person name="Goeker M."/>
        </authorList>
    </citation>
    <scope>NUCLEOTIDE SEQUENCE [LARGE SCALE GENOMIC DNA]</scope>
    <source>
        <strain evidence="2 3">DSM 7225</strain>
    </source>
</reference>
<evidence type="ECO:0000259" key="1">
    <source>
        <dbReference type="Pfam" id="PF01261"/>
    </source>
</evidence>
<dbReference type="GO" id="GO:0016853">
    <property type="term" value="F:isomerase activity"/>
    <property type="evidence" value="ECO:0007669"/>
    <property type="project" value="UniProtKB-KW"/>
</dbReference>
<keyword evidence="3" id="KW-1185">Reference proteome</keyword>